<dbReference type="InParanoid" id="A0A7E5WPR4"/>
<keyword evidence="6" id="KW-1185">Reference proteome</keyword>
<evidence type="ECO:0000256" key="3">
    <source>
        <dbReference type="ARBA" id="ARBA00023235"/>
    </source>
</evidence>
<dbReference type="PANTHER" id="PTHR11142:SF0">
    <property type="entry name" value="TRNA PSEUDOURIDINE SYNTHASE-LIKE 1"/>
    <property type="match status" value="1"/>
</dbReference>
<organism evidence="6 7">
    <name type="scientific">Trichoplusia ni</name>
    <name type="common">Cabbage looper</name>
    <dbReference type="NCBI Taxonomy" id="7111"/>
    <lineage>
        <taxon>Eukaryota</taxon>
        <taxon>Metazoa</taxon>
        <taxon>Ecdysozoa</taxon>
        <taxon>Arthropoda</taxon>
        <taxon>Hexapoda</taxon>
        <taxon>Insecta</taxon>
        <taxon>Pterygota</taxon>
        <taxon>Neoptera</taxon>
        <taxon>Endopterygota</taxon>
        <taxon>Lepidoptera</taxon>
        <taxon>Glossata</taxon>
        <taxon>Ditrysia</taxon>
        <taxon>Noctuoidea</taxon>
        <taxon>Noctuidae</taxon>
        <taxon>Plusiinae</taxon>
        <taxon>Trichoplusia</taxon>
    </lineage>
</organism>
<dbReference type="GO" id="GO:0031119">
    <property type="term" value="P:tRNA pseudouridine synthesis"/>
    <property type="evidence" value="ECO:0007669"/>
    <property type="project" value="TreeGrafter"/>
</dbReference>
<dbReference type="HAMAP" id="MF_00171">
    <property type="entry name" value="TruA"/>
    <property type="match status" value="1"/>
</dbReference>
<dbReference type="InterPro" id="IPR001406">
    <property type="entry name" value="PsdUridine_synth_TruA"/>
</dbReference>
<dbReference type="InterPro" id="IPR020094">
    <property type="entry name" value="TruA/RsuA/RluB/E/F_N"/>
</dbReference>
<keyword evidence="3 4" id="KW-0413">Isomerase</keyword>
<dbReference type="Gene3D" id="3.30.70.660">
    <property type="entry name" value="Pseudouridine synthase I, catalytic domain, C-terminal subdomain"/>
    <property type="match status" value="1"/>
</dbReference>
<dbReference type="InterPro" id="IPR020097">
    <property type="entry name" value="PsdUridine_synth_TruA_a/b_dom"/>
</dbReference>
<reference evidence="7" key="1">
    <citation type="submission" date="2025-08" db="UniProtKB">
        <authorList>
            <consortium name="RefSeq"/>
        </authorList>
    </citation>
    <scope>IDENTIFICATION</scope>
</reference>
<dbReference type="Pfam" id="PF01416">
    <property type="entry name" value="PseudoU_synth_1"/>
    <property type="match status" value="1"/>
</dbReference>
<proteinExistence type="inferred from homology"/>
<dbReference type="Proteomes" id="UP000322000">
    <property type="component" value="Chromosome 22"/>
</dbReference>
<dbReference type="InterPro" id="IPR020095">
    <property type="entry name" value="PsdUridine_synth_TruA_C"/>
</dbReference>
<dbReference type="AlphaFoldDB" id="A0A7E5WPR4"/>
<evidence type="ECO:0000256" key="1">
    <source>
        <dbReference type="ARBA" id="ARBA00009375"/>
    </source>
</evidence>
<dbReference type="PANTHER" id="PTHR11142">
    <property type="entry name" value="PSEUDOURIDYLATE SYNTHASE"/>
    <property type="match status" value="1"/>
</dbReference>
<keyword evidence="2 4" id="KW-0819">tRNA processing</keyword>
<name>A0A7E5WPR4_TRINI</name>
<dbReference type="EC" id="5.4.99.12" evidence="4"/>
<evidence type="ECO:0000259" key="5">
    <source>
        <dbReference type="Pfam" id="PF01416"/>
    </source>
</evidence>
<feature type="domain" description="Pseudouridine synthase I TruA alpha/beta" evidence="5">
    <location>
        <begin position="175"/>
        <end position="295"/>
    </location>
</feature>
<dbReference type="GO" id="GO:0160147">
    <property type="term" value="F:tRNA pseudouridine(38-40) synthase activity"/>
    <property type="evidence" value="ECO:0007669"/>
    <property type="project" value="UniProtKB-EC"/>
</dbReference>
<dbReference type="GO" id="GO:0003723">
    <property type="term" value="F:RNA binding"/>
    <property type="evidence" value="ECO:0007669"/>
    <property type="project" value="InterPro"/>
</dbReference>
<dbReference type="GeneID" id="113504525"/>
<dbReference type="FunCoup" id="A0A7E5WPR4">
    <property type="interactions" value="602"/>
</dbReference>
<dbReference type="SUPFAM" id="SSF55120">
    <property type="entry name" value="Pseudouridine synthase"/>
    <property type="match status" value="1"/>
</dbReference>
<evidence type="ECO:0000256" key="4">
    <source>
        <dbReference type="RuleBase" id="RU003792"/>
    </source>
</evidence>
<evidence type="ECO:0000256" key="2">
    <source>
        <dbReference type="ARBA" id="ARBA00022694"/>
    </source>
</evidence>
<dbReference type="OrthoDB" id="271910at2759"/>
<dbReference type="Gene3D" id="3.30.70.580">
    <property type="entry name" value="Pseudouridine synthase I, catalytic domain, N-terminal subdomain"/>
    <property type="match status" value="1"/>
</dbReference>
<dbReference type="KEGG" id="tnl:113504525"/>
<evidence type="ECO:0000313" key="7">
    <source>
        <dbReference type="RefSeq" id="XP_026742669.1"/>
    </source>
</evidence>
<dbReference type="RefSeq" id="XP_026742669.1">
    <property type="nucleotide sequence ID" value="XM_026886868.1"/>
</dbReference>
<sequence>MKARYLTYFSYIGTSFRASEKIWLKEGRNYKDPESVQGLMEIALLSLKSLNYPKFILSSRTDGGVHALNATAHFDLDRYGSKIYEPEGLAYHLNKYFFKHNNSIYVKKVIRVPDNFNARFNAISRTYLYRLAVKKQDVVLPENHSIASYVPIEEWKRCHFTRLPGFDLEKFKEGAKYLVGYHDWTTFKKFDKLKQYKHSRREVKSIEIRPGRPVVTSYSEGKENIFDYYDIEIKGRAFVHNQIRRMVGTLNSVAIGKLRPEDIKVMLQVPSKHSWPNFIQTGPPDGLYLCDVQYNPEDLVYEPEKILETKEEREDSDSETD</sequence>
<dbReference type="InterPro" id="IPR020103">
    <property type="entry name" value="PsdUridine_synth_cat_dom_sf"/>
</dbReference>
<comment type="catalytic activity">
    <reaction evidence="4">
        <text>uridine(38/39/40) in tRNA = pseudouridine(38/39/40) in tRNA</text>
        <dbReference type="Rhea" id="RHEA:22376"/>
        <dbReference type="Rhea" id="RHEA-COMP:10085"/>
        <dbReference type="Rhea" id="RHEA-COMP:10087"/>
        <dbReference type="ChEBI" id="CHEBI:65314"/>
        <dbReference type="ChEBI" id="CHEBI:65315"/>
        <dbReference type="EC" id="5.4.99.12"/>
    </reaction>
</comment>
<evidence type="ECO:0000313" key="6">
    <source>
        <dbReference type="Proteomes" id="UP000322000"/>
    </source>
</evidence>
<protein>
    <recommendedName>
        <fullName evidence="4">tRNA pseudouridine synthase</fullName>
        <ecNumber evidence="4">5.4.99.12</ecNumber>
    </recommendedName>
</protein>
<accession>A0A7E5WPR4</accession>
<comment type="similarity">
    <text evidence="1 4">Belongs to the tRNA pseudouridine synthase TruA family.</text>
</comment>
<gene>
    <name evidence="7" type="primary">LOC113504525</name>
</gene>